<dbReference type="PROSITE" id="PS50110">
    <property type="entry name" value="RESPONSE_REGULATORY"/>
    <property type="match status" value="1"/>
</dbReference>
<dbReference type="Gene3D" id="3.30.450.20">
    <property type="entry name" value="PAS domain"/>
    <property type="match status" value="1"/>
</dbReference>
<evidence type="ECO:0000256" key="12">
    <source>
        <dbReference type="ARBA" id="ARBA00023136"/>
    </source>
</evidence>
<dbReference type="SUPFAM" id="SSF47384">
    <property type="entry name" value="Homodimeric domain of signal transducing histidine kinase"/>
    <property type="match status" value="1"/>
</dbReference>
<comment type="subcellular location">
    <subcellularLocation>
        <location evidence="2">Membrane</location>
    </subcellularLocation>
</comment>
<keyword evidence="7" id="KW-0547">Nucleotide-binding</keyword>
<dbReference type="InterPro" id="IPR036890">
    <property type="entry name" value="HATPase_C_sf"/>
</dbReference>
<name>A0A918K4V0_9GAMM</name>
<dbReference type="NCBIfam" id="TIGR00229">
    <property type="entry name" value="sensory_box"/>
    <property type="match status" value="1"/>
</dbReference>
<dbReference type="InterPro" id="IPR035965">
    <property type="entry name" value="PAS-like_dom_sf"/>
</dbReference>
<keyword evidence="4 13" id="KW-0597">Phosphoprotein</keyword>
<sequence length="507" mass="56174">MDVIEHLFFKGMWQNTKDTMFLIEVDGDDFLIHSINPVLEKAVGVPSEDLQGKKLTDLLPDPTEQLGHYRECLSEDRPIYYEEAGTVPDGTTHYFHTMLVPIQHEGKRYILGSSRNIDDLKEAEAVLAHAKEEAESANRAKNLFLANMSHELRTPLNGIVGTISLLRARHREAELLEHLDLIERSAAAMERLTADILDLSKIENNRLDIDLAPCDPREPVRDSFILLQPQAEEKGLDYVCDVDDTLPGQVIADAARIRQILSNLLANAIKFTDQGQVKLQVTFEPRTAGSGILAFTVSDEGIGIPADKLGNIGVPFYQISPERNRGHEGSGIGLSVCKSLAELMDGRFHIDSQQGEGTRVSVHVPVRTVSSVSDSGEAPAPDLPTGLRILVAEDNPANQIIIRRMVQFLEAEVEMVKTGLEAIERLHARPFDLVLMDINMPEMDGITATRQLRDEGNRVPIIALTAAVIEEERKECLQAGMDGFIAKPVRVETLKASIRSVLDHRTT</sequence>
<keyword evidence="11" id="KW-0902">Two-component regulatory system</keyword>
<feature type="domain" description="Histidine kinase" evidence="14">
    <location>
        <begin position="147"/>
        <end position="368"/>
    </location>
</feature>
<evidence type="ECO:0000256" key="3">
    <source>
        <dbReference type="ARBA" id="ARBA00012438"/>
    </source>
</evidence>
<evidence type="ECO:0000256" key="1">
    <source>
        <dbReference type="ARBA" id="ARBA00000085"/>
    </source>
</evidence>
<dbReference type="SMART" id="SM00388">
    <property type="entry name" value="HisKA"/>
    <property type="match status" value="1"/>
</dbReference>
<dbReference type="Pfam" id="PF00512">
    <property type="entry name" value="HisKA"/>
    <property type="match status" value="1"/>
</dbReference>
<dbReference type="SUPFAM" id="SSF55874">
    <property type="entry name" value="ATPase domain of HSP90 chaperone/DNA topoisomerase II/histidine kinase"/>
    <property type="match status" value="1"/>
</dbReference>
<keyword evidence="5" id="KW-0808">Transferase</keyword>
<dbReference type="Gene3D" id="3.40.50.2300">
    <property type="match status" value="1"/>
</dbReference>
<dbReference type="Pfam" id="PF00072">
    <property type="entry name" value="Response_reg"/>
    <property type="match status" value="1"/>
</dbReference>
<protein>
    <recommendedName>
        <fullName evidence="3">histidine kinase</fullName>
        <ecNumber evidence="3">2.7.13.3</ecNumber>
    </recommendedName>
</protein>
<dbReference type="Proteomes" id="UP000626148">
    <property type="component" value="Unassembled WGS sequence"/>
</dbReference>
<dbReference type="InterPro" id="IPR036097">
    <property type="entry name" value="HisK_dim/P_sf"/>
</dbReference>
<gene>
    <name evidence="16" type="ORF">GCM10007392_15450</name>
</gene>
<evidence type="ECO:0000256" key="10">
    <source>
        <dbReference type="ARBA" id="ARBA00022989"/>
    </source>
</evidence>
<dbReference type="GO" id="GO:0009927">
    <property type="term" value="F:histidine phosphotransfer kinase activity"/>
    <property type="evidence" value="ECO:0007669"/>
    <property type="project" value="TreeGrafter"/>
</dbReference>
<evidence type="ECO:0000313" key="16">
    <source>
        <dbReference type="EMBL" id="GGX49091.1"/>
    </source>
</evidence>
<accession>A0A918K4V0</accession>
<feature type="domain" description="Response regulatory" evidence="15">
    <location>
        <begin position="388"/>
        <end position="502"/>
    </location>
</feature>
<dbReference type="Gene3D" id="3.30.565.10">
    <property type="entry name" value="Histidine kinase-like ATPase, C-terminal domain"/>
    <property type="match status" value="1"/>
</dbReference>
<dbReference type="CDD" id="cd17546">
    <property type="entry name" value="REC_hyHK_CKI1_RcsC-like"/>
    <property type="match status" value="1"/>
</dbReference>
<evidence type="ECO:0000256" key="6">
    <source>
        <dbReference type="ARBA" id="ARBA00022692"/>
    </source>
</evidence>
<keyword evidence="10" id="KW-1133">Transmembrane helix</keyword>
<dbReference type="Pfam" id="PF13426">
    <property type="entry name" value="PAS_9"/>
    <property type="match status" value="1"/>
</dbReference>
<dbReference type="FunFam" id="3.30.565.10:FF:000010">
    <property type="entry name" value="Sensor histidine kinase RcsC"/>
    <property type="match status" value="1"/>
</dbReference>
<dbReference type="EMBL" id="BMXR01000003">
    <property type="protein sequence ID" value="GGX49091.1"/>
    <property type="molecule type" value="Genomic_DNA"/>
</dbReference>
<dbReference type="InterPro" id="IPR005467">
    <property type="entry name" value="His_kinase_dom"/>
</dbReference>
<dbReference type="GO" id="GO:0005524">
    <property type="term" value="F:ATP binding"/>
    <property type="evidence" value="ECO:0007669"/>
    <property type="project" value="UniProtKB-KW"/>
</dbReference>
<dbReference type="EC" id="2.7.13.3" evidence="3"/>
<dbReference type="SUPFAM" id="SSF55785">
    <property type="entry name" value="PYP-like sensor domain (PAS domain)"/>
    <property type="match status" value="1"/>
</dbReference>
<keyword evidence="12" id="KW-0472">Membrane</keyword>
<dbReference type="Pfam" id="PF02518">
    <property type="entry name" value="HATPase_c"/>
    <property type="match status" value="1"/>
</dbReference>
<reference evidence="16" key="1">
    <citation type="journal article" date="2014" name="Int. J. Syst. Evol. Microbiol.">
        <title>Complete genome sequence of Corynebacterium casei LMG S-19264T (=DSM 44701T), isolated from a smear-ripened cheese.</title>
        <authorList>
            <consortium name="US DOE Joint Genome Institute (JGI-PGF)"/>
            <person name="Walter F."/>
            <person name="Albersmeier A."/>
            <person name="Kalinowski J."/>
            <person name="Ruckert C."/>
        </authorList>
    </citation>
    <scope>NUCLEOTIDE SEQUENCE</scope>
    <source>
        <strain evidence="16">KCTC 22169</strain>
    </source>
</reference>
<dbReference type="Gene3D" id="1.10.287.130">
    <property type="match status" value="1"/>
</dbReference>
<comment type="catalytic activity">
    <reaction evidence="1">
        <text>ATP + protein L-histidine = ADP + protein N-phospho-L-histidine.</text>
        <dbReference type="EC" id="2.7.13.3"/>
    </reaction>
</comment>
<dbReference type="InterPro" id="IPR004358">
    <property type="entry name" value="Sig_transdc_His_kin-like_C"/>
</dbReference>
<evidence type="ECO:0000256" key="4">
    <source>
        <dbReference type="ARBA" id="ARBA00022553"/>
    </source>
</evidence>
<feature type="modified residue" description="4-aspartylphosphate" evidence="13">
    <location>
        <position position="437"/>
    </location>
</feature>
<dbReference type="SUPFAM" id="SSF52172">
    <property type="entry name" value="CheY-like"/>
    <property type="match status" value="1"/>
</dbReference>
<dbReference type="InterPro" id="IPR000014">
    <property type="entry name" value="PAS"/>
</dbReference>
<evidence type="ECO:0000259" key="14">
    <source>
        <dbReference type="PROSITE" id="PS50109"/>
    </source>
</evidence>
<dbReference type="PANTHER" id="PTHR43047">
    <property type="entry name" value="TWO-COMPONENT HISTIDINE PROTEIN KINASE"/>
    <property type="match status" value="1"/>
</dbReference>
<keyword evidence="6" id="KW-0812">Transmembrane</keyword>
<dbReference type="GO" id="GO:0005886">
    <property type="term" value="C:plasma membrane"/>
    <property type="evidence" value="ECO:0007669"/>
    <property type="project" value="TreeGrafter"/>
</dbReference>
<dbReference type="InterPro" id="IPR011006">
    <property type="entry name" value="CheY-like_superfamily"/>
</dbReference>
<dbReference type="GO" id="GO:0000155">
    <property type="term" value="F:phosphorelay sensor kinase activity"/>
    <property type="evidence" value="ECO:0007669"/>
    <property type="project" value="InterPro"/>
</dbReference>
<evidence type="ECO:0000259" key="15">
    <source>
        <dbReference type="PROSITE" id="PS50110"/>
    </source>
</evidence>
<dbReference type="RefSeq" id="WP_189607962.1">
    <property type="nucleotide sequence ID" value="NZ_BMXR01000003.1"/>
</dbReference>
<evidence type="ECO:0000256" key="5">
    <source>
        <dbReference type="ARBA" id="ARBA00022679"/>
    </source>
</evidence>
<evidence type="ECO:0000256" key="13">
    <source>
        <dbReference type="PROSITE-ProRule" id="PRU00169"/>
    </source>
</evidence>
<evidence type="ECO:0000256" key="2">
    <source>
        <dbReference type="ARBA" id="ARBA00004370"/>
    </source>
</evidence>
<dbReference type="InterPro" id="IPR003594">
    <property type="entry name" value="HATPase_dom"/>
</dbReference>
<evidence type="ECO:0000256" key="9">
    <source>
        <dbReference type="ARBA" id="ARBA00022840"/>
    </source>
</evidence>
<dbReference type="SMART" id="SM00387">
    <property type="entry name" value="HATPase_c"/>
    <property type="match status" value="1"/>
</dbReference>
<proteinExistence type="predicted"/>
<reference evidence="16" key="2">
    <citation type="submission" date="2020-09" db="EMBL/GenBank/DDBJ databases">
        <authorList>
            <person name="Sun Q."/>
            <person name="Kim S."/>
        </authorList>
    </citation>
    <scope>NUCLEOTIDE SEQUENCE</scope>
    <source>
        <strain evidence="16">KCTC 22169</strain>
    </source>
</reference>
<evidence type="ECO:0000313" key="17">
    <source>
        <dbReference type="Proteomes" id="UP000626148"/>
    </source>
</evidence>
<dbReference type="SMART" id="SM00448">
    <property type="entry name" value="REC"/>
    <property type="match status" value="1"/>
</dbReference>
<dbReference type="PRINTS" id="PR00344">
    <property type="entry name" value="BCTRLSENSOR"/>
</dbReference>
<keyword evidence="9" id="KW-0067">ATP-binding</keyword>
<dbReference type="PROSITE" id="PS50109">
    <property type="entry name" value="HIS_KIN"/>
    <property type="match status" value="1"/>
</dbReference>
<comment type="caution">
    <text evidence="16">The sequence shown here is derived from an EMBL/GenBank/DDBJ whole genome shotgun (WGS) entry which is preliminary data.</text>
</comment>
<evidence type="ECO:0000256" key="8">
    <source>
        <dbReference type="ARBA" id="ARBA00022777"/>
    </source>
</evidence>
<organism evidence="16 17">
    <name type="scientific">Saccharospirillum salsuginis</name>
    <dbReference type="NCBI Taxonomy" id="418750"/>
    <lineage>
        <taxon>Bacteria</taxon>
        <taxon>Pseudomonadati</taxon>
        <taxon>Pseudomonadota</taxon>
        <taxon>Gammaproteobacteria</taxon>
        <taxon>Oceanospirillales</taxon>
        <taxon>Saccharospirillaceae</taxon>
        <taxon>Saccharospirillum</taxon>
    </lineage>
</organism>
<evidence type="ECO:0000256" key="11">
    <source>
        <dbReference type="ARBA" id="ARBA00023012"/>
    </source>
</evidence>
<dbReference type="InterPro" id="IPR003661">
    <property type="entry name" value="HisK_dim/P_dom"/>
</dbReference>
<evidence type="ECO:0000256" key="7">
    <source>
        <dbReference type="ARBA" id="ARBA00022741"/>
    </source>
</evidence>
<dbReference type="FunFam" id="1.10.287.130:FF:000004">
    <property type="entry name" value="Ethylene receptor 1"/>
    <property type="match status" value="1"/>
</dbReference>
<dbReference type="InterPro" id="IPR001789">
    <property type="entry name" value="Sig_transdc_resp-reg_receiver"/>
</dbReference>
<dbReference type="CDD" id="cd16922">
    <property type="entry name" value="HATPase_EvgS-ArcB-TorS-like"/>
    <property type="match status" value="1"/>
</dbReference>
<dbReference type="AlphaFoldDB" id="A0A918K4V0"/>
<dbReference type="PANTHER" id="PTHR43047:SF72">
    <property type="entry name" value="OSMOSENSING HISTIDINE PROTEIN KINASE SLN1"/>
    <property type="match status" value="1"/>
</dbReference>
<keyword evidence="17" id="KW-1185">Reference proteome</keyword>
<dbReference type="CDD" id="cd00082">
    <property type="entry name" value="HisKA"/>
    <property type="match status" value="1"/>
</dbReference>
<keyword evidence="8" id="KW-0418">Kinase</keyword>